<evidence type="ECO:0000256" key="7">
    <source>
        <dbReference type="ARBA" id="ARBA00022741"/>
    </source>
</evidence>
<feature type="binding site" evidence="12">
    <location>
        <begin position="7"/>
        <end position="10"/>
    </location>
    <ligand>
        <name>ATP</name>
        <dbReference type="ChEBI" id="CHEBI:30616"/>
    </ligand>
</feature>
<gene>
    <name evidence="16" type="ORF">SAMN02745165_01108</name>
</gene>
<dbReference type="Proteomes" id="UP000184171">
    <property type="component" value="Unassembled WGS sequence"/>
</dbReference>
<dbReference type="SUPFAM" id="SSF55021">
    <property type="entry name" value="ACT-like"/>
    <property type="match status" value="2"/>
</dbReference>
<dbReference type="EC" id="2.7.2.4" evidence="13"/>
<evidence type="ECO:0000256" key="10">
    <source>
        <dbReference type="ARBA" id="ARBA00023154"/>
    </source>
</evidence>
<keyword evidence="8 13" id="KW-0418">Kinase</keyword>
<evidence type="ECO:0000256" key="3">
    <source>
        <dbReference type="ARBA" id="ARBA00005139"/>
    </source>
</evidence>
<dbReference type="InterPro" id="IPR041740">
    <property type="entry name" value="AKii-LysC-BS"/>
</dbReference>
<keyword evidence="9 12" id="KW-0067">ATP-binding</keyword>
<dbReference type="Gene3D" id="3.30.2130.10">
    <property type="entry name" value="VC0802-like"/>
    <property type="match status" value="1"/>
</dbReference>
<evidence type="ECO:0000256" key="5">
    <source>
        <dbReference type="ARBA" id="ARBA00022605"/>
    </source>
</evidence>
<dbReference type="GO" id="GO:0009088">
    <property type="term" value="P:threonine biosynthetic process"/>
    <property type="evidence" value="ECO:0007669"/>
    <property type="project" value="UniProtKB-UniPathway"/>
</dbReference>
<feature type="binding site" evidence="12">
    <location>
        <position position="47"/>
    </location>
    <ligand>
        <name>substrate</name>
    </ligand>
</feature>
<dbReference type="STRING" id="1122189.SAMN02745165_01108"/>
<keyword evidence="5 14" id="KW-0028">Amino-acid biosynthesis</keyword>
<dbReference type="InterPro" id="IPR045865">
    <property type="entry name" value="ACT-like_dom_sf"/>
</dbReference>
<evidence type="ECO:0000259" key="15">
    <source>
        <dbReference type="PROSITE" id="PS51671"/>
    </source>
</evidence>
<comment type="similarity">
    <text evidence="4 13">Belongs to the aspartokinase family.</text>
</comment>
<dbReference type="InterPro" id="IPR001048">
    <property type="entry name" value="Asp/Glu/Uridylate_kinase"/>
</dbReference>
<dbReference type="PANTHER" id="PTHR21499">
    <property type="entry name" value="ASPARTATE KINASE"/>
    <property type="match status" value="1"/>
</dbReference>
<feature type="binding site" evidence="12">
    <location>
        <begin position="209"/>
        <end position="210"/>
    </location>
    <ligand>
        <name>ATP</name>
        <dbReference type="ChEBI" id="CHEBI:30616"/>
    </ligand>
</feature>
<evidence type="ECO:0000313" key="16">
    <source>
        <dbReference type="EMBL" id="SHI91172.1"/>
    </source>
</evidence>
<dbReference type="UniPathway" id="UPA00051">
    <property type="reaction ID" value="UER00462"/>
</dbReference>
<evidence type="ECO:0000256" key="4">
    <source>
        <dbReference type="ARBA" id="ARBA00010122"/>
    </source>
</evidence>
<dbReference type="InterPro" id="IPR005260">
    <property type="entry name" value="Asp_kin_monofn"/>
</dbReference>
<evidence type="ECO:0000256" key="8">
    <source>
        <dbReference type="ARBA" id="ARBA00022777"/>
    </source>
</evidence>
<dbReference type="NCBIfam" id="NF005155">
    <property type="entry name" value="PRK06635.1-4"/>
    <property type="match status" value="1"/>
</dbReference>
<dbReference type="GO" id="GO:0005524">
    <property type="term" value="F:ATP binding"/>
    <property type="evidence" value="ECO:0007669"/>
    <property type="project" value="UniProtKB-KW"/>
</dbReference>
<dbReference type="CDD" id="cd04923">
    <property type="entry name" value="ACT_AK-LysC-DapG-like_2"/>
    <property type="match status" value="1"/>
</dbReference>
<comment type="pathway">
    <text evidence="3 14">Amino-acid biosynthesis; L-threonine biosynthesis; L-threonine from L-aspartate: step 1/5.</text>
</comment>
<feature type="binding site" evidence="12">
    <location>
        <position position="74"/>
    </location>
    <ligand>
        <name>substrate</name>
    </ligand>
</feature>
<dbReference type="RefSeq" id="WP_072906511.1">
    <property type="nucleotide sequence ID" value="NZ_FQZT01000003.1"/>
</dbReference>
<dbReference type="Pfam" id="PF00696">
    <property type="entry name" value="AA_kinase"/>
    <property type="match status" value="1"/>
</dbReference>
<dbReference type="InterPro" id="IPR036393">
    <property type="entry name" value="AceGlu_kinase-like_sf"/>
</dbReference>
<sequence length="411" mass="44407">MALVVQKYGGTSVGTVEKIRNVARRVAKTFDDGNDVVVIVSAMAGETNRLVALADEMCEFPSEREYDVLVSTGEQVTIALLSMCLQSMGYNAKSYLGSQIPVMTDSAHSRARIKSIDDKKVREDLKNGTIIIVAGFQGIDDDGNVTTLGRGGSDTSAVAVAAALKADVCEIYTDVDGVYTTDPRMVPEARKIEKISYEEMLEMASLGAKVLQIRSVEFAKKYNVVVHVRSTFNDKPGTLVMKEDQEMETVLVSGIAYNKDEAKISIFGVPDQPGIAAQIFSPLSEANITVDMIIQNVSQDGKTDMTFTVLKTDCKKALKIVEDVMGKIGASGVKSNENISKISIIGVGMRSHSGIAQTMFETLAKEGINIEMISTSEIKVSCIIDAKYTELAVRVLHEAFGLDKAAVEDEG</sequence>
<dbReference type="Pfam" id="PF22468">
    <property type="entry name" value="ACT_9"/>
    <property type="match status" value="2"/>
</dbReference>
<feature type="binding site" evidence="12">
    <location>
        <position position="184"/>
    </location>
    <ligand>
        <name>ATP</name>
        <dbReference type="ChEBI" id="CHEBI:30616"/>
    </ligand>
</feature>
<dbReference type="NCBIfam" id="TIGR00657">
    <property type="entry name" value="asp_kinases"/>
    <property type="match status" value="1"/>
</dbReference>
<evidence type="ECO:0000256" key="6">
    <source>
        <dbReference type="ARBA" id="ARBA00022679"/>
    </source>
</evidence>
<protein>
    <recommendedName>
        <fullName evidence="13">Aspartokinase</fullName>
        <ecNumber evidence="13">2.7.2.4</ecNumber>
    </recommendedName>
</protein>
<dbReference type="FunFam" id="3.30.2130.10:FF:000002">
    <property type="entry name" value="Aspartokinase"/>
    <property type="match status" value="1"/>
</dbReference>
<dbReference type="AlphaFoldDB" id="A0A1M6F0F3"/>
<dbReference type="UniPathway" id="UPA00050">
    <property type="reaction ID" value="UER00461"/>
</dbReference>
<dbReference type="GO" id="GO:0004072">
    <property type="term" value="F:aspartate kinase activity"/>
    <property type="evidence" value="ECO:0007669"/>
    <property type="project" value="UniProtKB-EC"/>
</dbReference>
<keyword evidence="17" id="KW-1185">Reference proteome</keyword>
<evidence type="ECO:0000256" key="1">
    <source>
        <dbReference type="ARBA" id="ARBA00004766"/>
    </source>
</evidence>
<keyword evidence="6 13" id="KW-0808">Transferase</keyword>
<accession>A0A1M6F0F3</accession>
<dbReference type="FunFam" id="3.40.1160.10:FF:000002">
    <property type="entry name" value="Aspartokinase"/>
    <property type="match status" value="1"/>
</dbReference>
<keyword evidence="7 12" id="KW-0547">Nucleotide-binding</keyword>
<dbReference type="GO" id="GO:0005829">
    <property type="term" value="C:cytosol"/>
    <property type="evidence" value="ECO:0007669"/>
    <property type="project" value="TreeGrafter"/>
</dbReference>
<dbReference type="Gene3D" id="3.40.1160.10">
    <property type="entry name" value="Acetylglutamate kinase-like"/>
    <property type="match status" value="1"/>
</dbReference>
<comment type="pathway">
    <text evidence="2 14">Amino-acid biosynthesis; L-methionine biosynthesis via de novo pathway; L-homoserine from L-aspartate: step 1/3.</text>
</comment>
<reference evidence="16 17" key="1">
    <citation type="submission" date="2016-11" db="EMBL/GenBank/DDBJ databases">
        <authorList>
            <person name="Jaros S."/>
            <person name="Januszkiewicz K."/>
            <person name="Wedrychowicz H."/>
        </authorList>
    </citation>
    <scope>NUCLEOTIDE SEQUENCE [LARGE SCALE GENOMIC DNA]</scope>
    <source>
        <strain evidence="16 17">DSM 5091</strain>
    </source>
</reference>
<evidence type="ECO:0000256" key="9">
    <source>
        <dbReference type="ARBA" id="ARBA00022840"/>
    </source>
</evidence>
<dbReference type="OrthoDB" id="9799110at2"/>
<dbReference type="NCBIfam" id="TIGR00656">
    <property type="entry name" value="asp_kin_monofn"/>
    <property type="match status" value="1"/>
</dbReference>
<dbReference type="InterPro" id="IPR054352">
    <property type="entry name" value="ACT_Aspartokinase"/>
</dbReference>
<dbReference type="PROSITE" id="PS00324">
    <property type="entry name" value="ASPARTOKINASE"/>
    <property type="match status" value="1"/>
</dbReference>
<dbReference type="InterPro" id="IPR001341">
    <property type="entry name" value="Asp_kinase"/>
</dbReference>
<dbReference type="PANTHER" id="PTHR21499:SF3">
    <property type="entry name" value="ASPARTOKINASE"/>
    <property type="match status" value="1"/>
</dbReference>
<evidence type="ECO:0000256" key="12">
    <source>
        <dbReference type="PIRSR" id="PIRSR000726-1"/>
    </source>
</evidence>
<dbReference type="NCBIfam" id="NF005154">
    <property type="entry name" value="PRK06635.1-2"/>
    <property type="match status" value="1"/>
</dbReference>
<organism evidence="16 17">
    <name type="scientific">Malonomonas rubra DSM 5091</name>
    <dbReference type="NCBI Taxonomy" id="1122189"/>
    <lineage>
        <taxon>Bacteria</taxon>
        <taxon>Pseudomonadati</taxon>
        <taxon>Thermodesulfobacteriota</taxon>
        <taxon>Desulfuromonadia</taxon>
        <taxon>Desulfuromonadales</taxon>
        <taxon>Geopsychrobacteraceae</taxon>
        <taxon>Malonomonas</taxon>
    </lineage>
</organism>
<feature type="binding site" evidence="12">
    <location>
        <begin position="173"/>
        <end position="174"/>
    </location>
    <ligand>
        <name>ATP</name>
        <dbReference type="ChEBI" id="CHEBI:30616"/>
    </ligand>
</feature>
<dbReference type="PIRSF" id="PIRSF000726">
    <property type="entry name" value="Asp_kin"/>
    <property type="match status" value="1"/>
</dbReference>
<evidence type="ECO:0000313" key="17">
    <source>
        <dbReference type="Proteomes" id="UP000184171"/>
    </source>
</evidence>
<dbReference type="EMBL" id="FQZT01000003">
    <property type="protein sequence ID" value="SHI91172.1"/>
    <property type="molecule type" value="Genomic_DNA"/>
</dbReference>
<dbReference type="GO" id="GO:0009090">
    <property type="term" value="P:homoserine biosynthetic process"/>
    <property type="evidence" value="ECO:0007669"/>
    <property type="project" value="TreeGrafter"/>
</dbReference>
<dbReference type="InterPro" id="IPR018042">
    <property type="entry name" value="Aspartate_kinase_CS"/>
</dbReference>
<evidence type="ECO:0000256" key="11">
    <source>
        <dbReference type="ARBA" id="ARBA00047872"/>
    </source>
</evidence>
<dbReference type="UniPathway" id="UPA00034">
    <property type="reaction ID" value="UER00015"/>
</dbReference>
<dbReference type="SUPFAM" id="SSF53633">
    <property type="entry name" value="Carbamate kinase-like"/>
    <property type="match status" value="1"/>
</dbReference>
<feature type="binding site" evidence="12">
    <location>
        <position position="179"/>
    </location>
    <ligand>
        <name>ATP</name>
        <dbReference type="ChEBI" id="CHEBI:30616"/>
    </ligand>
</feature>
<evidence type="ECO:0000256" key="2">
    <source>
        <dbReference type="ARBA" id="ARBA00004986"/>
    </source>
</evidence>
<proteinExistence type="inferred from homology"/>
<keyword evidence="10" id="KW-0457">Lysine biosynthesis</keyword>
<dbReference type="InterPro" id="IPR002912">
    <property type="entry name" value="ACT_dom"/>
</dbReference>
<name>A0A1M6F0F3_MALRU</name>
<evidence type="ECO:0000256" key="14">
    <source>
        <dbReference type="RuleBase" id="RU004249"/>
    </source>
</evidence>
<evidence type="ECO:0000256" key="13">
    <source>
        <dbReference type="RuleBase" id="RU003448"/>
    </source>
</evidence>
<comment type="pathway">
    <text evidence="1 14">Amino-acid biosynthesis; L-lysine biosynthesis via DAP pathway; (S)-tetrahydrodipicolinate from L-aspartate: step 1/4.</text>
</comment>
<dbReference type="CDD" id="cd04913">
    <property type="entry name" value="ACT_AKii-LysC-BS-like_1"/>
    <property type="match status" value="1"/>
</dbReference>
<comment type="catalytic activity">
    <reaction evidence="11 13">
        <text>L-aspartate + ATP = 4-phospho-L-aspartate + ADP</text>
        <dbReference type="Rhea" id="RHEA:23776"/>
        <dbReference type="ChEBI" id="CHEBI:29991"/>
        <dbReference type="ChEBI" id="CHEBI:30616"/>
        <dbReference type="ChEBI" id="CHEBI:57535"/>
        <dbReference type="ChEBI" id="CHEBI:456216"/>
        <dbReference type="EC" id="2.7.2.4"/>
    </reaction>
</comment>
<dbReference type="CDD" id="cd04261">
    <property type="entry name" value="AAK_AKii-LysC-BS"/>
    <property type="match status" value="1"/>
</dbReference>
<dbReference type="PROSITE" id="PS51671">
    <property type="entry name" value="ACT"/>
    <property type="match status" value="1"/>
</dbReference>
<dbReference type="GO" id="GO:0009089">
    <property type="term" value="P:lysine biosynthetic process via diaminopimelate"/>
    <property type="evidence" value="ECO:0007669"/>
    <property type="project" value="UniProtKB-UniPathway"/>
</dbReference>
<feature type="domain" description="ACT" evidence="15">
    <location>
        <begin position="264"/>
        <end position="347"/>
    </location>
</feature>